<dbReference type="PANTHER" id="PTHR38448">
    <property type="entry name" value="REGULATORY PROTEIN YLBF-RELATED"/>
    <property type="match status" value="1"/>
</dbReference>
<name>A0AA96LI87_9BACL</name>
<dbReference type="InterPro" id="IPR023378">
    <property type="entry name" value="YheA/YmcA-like_dom_sf"/>
</dbReference>
<gene>
    <name evidence="1" type="ORF">MJA45_12580</name>
</gene>
<dbReference type="KEGG" id="paun:MJA45_12580"/>
<evidence type="ECO:0000313" key="2">
    <source>
        <dbReference type="Proteomes" id="UP001305702"/>
    </source>
</evidence>
<dbReference type="AlphaFoldDB" id="A0AA96LI87"/>
<keyword evidence="2" id="KW-1185">Reference proteome</keyword>
<proteinExistence type="predicted"/>
<dbReference type="RefSeq" id="WP_315607589.1">
    <property type="nucleotide sequence ID" value="NZ_CP130318.1"/>
</dbReference>
<dbReference type="Pfam" id="PF06133">
    <property type="entry name" value="Com_YlbF"/>
    <property type="match status" value="1"/>
</dbReference>
<accession>A0AA96LI87</accession>
<dbReference type="SUPFAM" id="SSF158622">
    <property type="entry name" value="YheA/YmcA-like"/>
    <property type="match status" value="1"/>
</dbReference>
<protein>
    <submittedName>
        <fullName evidence="1">YlbF family regulator</fullName>
    </submittedName>
</protein>
<dbReference type="InterPro" id="IPR010368">
    <property type="entry name" value="Com_YlbF"/>
</dbReference>
<dbReference type="Proteomes" id="UP001305702">
    <property type="component" value="Chromosome"/>
</dbReference>
<dbReference type="EMBL" id="CP130318">
    <property type="protein sequence ID" value="WNQ13808.1"/>
    <property type="molecule type" value="Genomic_DNA"/>
</dbReference>
<dbReference type="PANTHER" id="PTHR38448:SF1">
    <property type="entry name" value="YLBF FAMILY REGULATOR"/>
    <property type="match status" value="1"/>
</dbReference>
<dbReference type="Gene3D" id="1.20.1500.10">
    <property type="entry name" value="YheA/YmcA-like"/>
    <property type="match status" value="1"/>
</dbReference>
<dbReference type="InterPro" id="IPR052767">
    <property type="entry name" value="Bact_com_dev_regulator"/>
</dbReference>
<organism evidence="1 2">
    <name type="scientific">Paenibacillus aurantius</name>
    <dbReference type="NCBI Taxonomy" id="2918900"/>
    <lineage>
        <taxon>Bacteria</taxon>
        <taxon>Bacillati</taxon>
        <taxon>Bacillota</taxon>
        <taxon>Bacilli</taxon>
        <taxon>Bacillales</taxon>
        <taxon>Paenibacillaceae</taxon>
        <taxon>Paenibacillus</taxon>
    </lineage>
</organism>
<evidence type="ECO:0000313" key="1">
    <source>
        <dbReference type="EMBL" id="WNQ13808.1"/>
    </source>
</evidence>
<sequence>MTAEHHHNDDHCMMERHTNTEMIVSEDIIAKAKELADLISTSDDVQFYKKAEKQIQGNDHVQKLISAIKKKQKEIVAFESFQNKAMVEKIEGEIAVLQDELDGIPIVREFQQTQSDINYVLQLVMTIVRDTVSEKIEVEQGQADEPASCSE</sequence>
<reference evidence="1 2" key="1">
    <citation type="submission" date="2022-02" db="EMBL/GenBank/DDBJ databases">
        <title>Paenibacillus sp. MBLB1776 Whole Genome Shotgun Sequencing.</title>
        <authorList>
            <person name="Hwang C.Y."/>
            <person name="Cho E.-S."/>
            <person name="Seo M.-J."/>
        </authorList>
    </citation>
    <scope>NUCLEOTIDE SEQUENCE [LARGE SCALE GENOMIC DNA]</scope>
    <source>
        <strain evidence="1 2">MBLB1776</strain>
    </source>
</reference>